<reference evidence="4 5" key="1">
    <citation type="submission" date="2018-07" db="EMBL/GenBank/DDBJ databases">
        <title>Rhodosalinus sp. strain E84T genomic sequence and assembly.</title>
        <authorList>
            <person name="Liu Z.-W."/>
            <person name="Lu D.-C."/>
        </authorList>
    </citation>
    <scope>NUCLEOTIDE SEQUENCE [LARGE SCALE GENOMIC DNA]</scope>
    <source>
        <strain evidence="4 5">E84</strain>
    </source>
</reference>
<evidence type="ECO:0000313" key="4">
    <source>
        <dbReference type="EMBL" id="RBI85499.1"/>
    </source>
</evidence>
<evidence type="ECO:0000313" key="5">
    <source>
        <dbReference type="Proteomes" id="UP000253370"/>
    </source>
</evidence>
<dbReference type="SUPFAM" id="SSF52172">
    <property type="entry name" value="CheY-like"/>
    <property type="match status" value="1"/>
</dbReference>
<comment type="caution">
    <text evidence="4">The sequence shown here is derived from an EMBL/GenBank/DDBJ whole genome shotgun (WGS) entry which is preliminary data.</text>
</comment>
<dbReference type="PANTHER" id="PTHR44591:SF3">
    <property type="entry name" value="RESPONSE REGULATORY DOMAIN-CONTAINING PROTEIN"/>
    <property type="match status" value="1"/>
</dbReference>
<dbReference type="EMBL" id="QNTQ01000006">
    <property type="protein sequence ID" value="RBI85499.1"/>
    <property type="molecule type" value="Genomic_DNA"/>
</dbReference>
<sequence length="237" mass="25454">MDDRDPFARAPLPSARRPFLGLTILVVEDSRYASEALRLLCLKSGARIRRADSLRTARRHLSVYRPTVLLVDLGLPDGCGGTLLQEAAAAQPPVPARLGMSADPSRAAEALAAGADGFLEKPIASLATFQAAVLERLPDRAPMACDEPPADELRPDPAIYRDDLATAAEIIGGEMEEAELDYLVQFLSGVARSAGDAPLRLATDALAQARREGRPRRNDLARLAGLVQERLTERAAI</sequence>
<dbReference type="Pfam" id="PF00072">
    <property type="entry name" value="Response_reg"/>
    <property type="match status" value="1"/>
</dbReference>
<dbReference type="RefSeq" id="WP_113288757.1">
    <property type="nucleotide sequence ID" value="NZ_QNTQ01000006.1"/>
</dbReference>
<dbReference type="InterPro" id="IPR011006">
    <property type="entry name" value="CheY-like_superfamily"/>
</dbReference>
<dbReference type="InterPro" id="IPR001789">
    <property type="entry name" value="Sig_transdc_resp-reg_receiver"/>
</dbReference>
<feature type="domain" description="Response regulatory" evidence="3">
    <location>
        <begin position="23"/>
        <end position="136"/>
    </location>
</feature>
<evidence type="ECO:0000256" key="2">
    <source>
        <dbReference type="PROSITE-ProRule" id="PRU00169"/>
    </source>
</evidence>
<gene>
    <name evidence="4" type="ORF">DRV85_07090</name>
</gene>
<dbReference type="CDD" id="cd00156">
    <property type="entry name" value="REC"/>
    <property type="match status" value="1"/>
</dbReference>
<keyword evidence="5" id="KW-1185">Reference proteome</keyword>
<dbReference type="PROSITE" id="PS50110">
    <property type="entry name" value="RESPONSE_REGULATORY"/>
    <property type="match status" value="1"/>
</dbReference>
<dbReference type="OrthoDB" id="7831674at2"/>
<name>A0A365U956_9RHOB</name>
<dbReference type="AlphaFoldDB" id="A0A365U956"/>
<evidence type="ECO:0000256" key="1">
    <source>
        <dbReference type="ARBA" id="ARBA00022553"/>
    </source>
</evidence>
<dbReference type="SMART" id="SM00448">
    <property type="entry name" value="REC"/>
    <property type="match status" value="1"/>
</dbReference>
<dbReference type="PANTHER" id="PTHR44591">
    <property type="entry name" value="STRESS RESPONSE REGULATOR PROTEIN 1"/>
    <property type="match status" value="1"/>
</dbReference>
<dbReference type="InterPro" id="IPR050595">
    <property type="entry name" value="Bact_response_regulator"/>
</dbReference>
<dbReference type="GO" id="GO:0000160">
    <property type="term" value="P:phosphorelay signal transduction system"/>
    <property type="evidence" value="ECO:0007669"/>
    <property type="project" value="InterPro"/>
</dbReference>
<protein>
    <submittedName>
        <fullName evidence="4">Response regulator</fullName>
    </submittedName>
</protein>
<feature type="modified residue" description="4-aspartylphosphate" evidence="2">
    <location>
        <position position="72"/>
    </location>
</feature>
<evidence type="ECO:0000259" key="3">
    <source>
        <dbReference type="PROSITE" id="PS50110"/>
    </source>
</evidence>
<dbReference type="Gene3D" id="3.40.50.2300">
    <property type="match status" value="1"/>
</dbReference>
<keyword evidence="1 2" id="KW-0597">Phosphoprotein</keyword>
<dbReference type="Proteomes" id="UP000253370">
    <property type="component" value="Unassembled WGS sequence"/>
</dbReference>
<accession>A0A365U956</accession>
<proteinExistence type="predicted"/>
<organism evidence="4 5">
    <name type="scientific">Rhodosalinus halophilus</name>
    <dbReference type="NCBI Taxonomy" id="2259333"/>
    <lineage>
        <taxon>Bacteria</taxon>
        <taxon>Pseudomonadati</taxon>
        <taxon>Pseudomonadota</taxon>
        <taxon>Alphaproteobacteria</taxon>
        <taxon>Rhodobacterales</taxon>
        <taxon>Paracoccaceae</taxon>
        <taxon>Rhodosalinus</taxon>
    </lineage>
</organism>